<feature type="transmembrane region" description="Helical" evidence="7">
    <location>
        <begin position="234"/>
        <end position="254"/>
    </location>
</feature>
<feature type="transmembrane region" description="Helical" evidence="7">
    <location>
        <begin position="311"/>
        <end position="334"/>
    </location>
</feature>
<evidence type="ECO:0000259" key="8">
    <source>
        <dbReference type="Pfam" id="PF01061"/>
    </source>
</evidence>
<dbReference type="Proteomes" id="UP000218209">
    <property type="component" value="Unassembled WGS sequence"/>
</dbReference>
<dbReference type="AlphaFoldDB" id="A0A1X6NYI1"/>
<evidence type="ECO:0000256" key="6">
    <source>
        <dbReference type="SAM" id="MobiDB-lite"/>
    </source>
</evidence>
<evidence type="ECO:0000313" key="10">
    <source>
        <dbReference type="Proteomes" id="UP000218209"/>
    </source>
</evidence>
<evidence type="ECO:0000256" key="7">
    <source>
        <dbReference type="SAM" id="Phobius"/>
    </source>
</evidence>
<feature type="transmembrane region" description="Helical" evidence="7">
    <location>
        <begin position="340"/>
        <end position="359"/>
    </location>
</feature>
<evidence type="ECO:0000256" key="5">
    <source>
        <dbReference type="ARBA" id="ARBA00023136"/>
    </source>
</evidence>
<dbReference type="GO" id="GO:0016020">
    <property type="term" value="C:membrane"/>
    <property type="evidence" value="ECO:0007669"/>
    <property type="project" value="UniProtKB-SubCell"/>
</dbReference>
<protein>
    <recommendedName>
        <fullName evidence="8">ABC-2 type transporter transmembrane domain-containing protein</fullName>
    </recommendedName>
</protein>
<evidence type="ECO:0000256" key="2">
    <source>
        <dbReference type="ARBA" id="ARBA00022448"/>
    </source>
</evidence>
<evidence type="ECO:0000256" key="1">
    <source>
        <dbReference type="ARBA" id="ARBA00004141"/>
    </source>
</evidence>
<gene>
    <name evidence="9" type="ORF">BU14_0337s0001</name>
</gene>
<keyword evidence="5 7" id="KW-0472">Membrane</keyword>
<dbReference type="GO" id="GO:0140359">
    <property type="term" value="F:ABC-type transporter activity"/>
    <property type="evidence" value="ECO:0007669"/>
    <property type="project" value="InterPro"/>
</dbReference>
<keyword evidence="2" id="KW-0813">Transport</keyword>
<dbReference type="PANTHER" id="PTHR48041:SF139">
    <property type="entry name" value="PROTEIN SCARLET"/>
    <property type="match status" value="1"/>
</dbReference>
<keyword evidence="3 7" id="KW-0812">Transmembrane</keyword>
<organism evidence="9 10">
    <name type="scientific">Porphyra umbilicalis</name>
    <name type="common">Purple laver</name>
    <name type="synonym">Red alga</name>
    <dbReference type="NCBI Taxonomy" id="2786"/>
    <lineage>
        <taxon>Eukaryota</taxon>
        <taxon>Rhodophyta</taxon>
        <taxon>Bangiophyceae</taxon>
        <taxon>Bangiales</taxon>
        <taxon>Bangiaceae</taxon>
        <taxon>Porphyra</taxon>
    </lineage>
</organism>
<reference evidence="9 10" key="1">
    <citation type="submission" date="2017-03" db="EMBL/GenBank/DDBJ databases">
        <title>WGS assembly of Porphyra umbilicalis.</title>
        <authorList>
            <person name="Brawley S.H."/>
            <person name="Blouin N.A."/>
            <person name="Ficko-Blean E."/>
            <person name="Wheeler G.L."/>
            <person name="Lohr M."/>
            <person name="Goodson H.V."/>
            <person name="Jenkins J.W."/>
            <person name="Blaby-Haas C.E."/>
            <person name="Helliwell K.E."/>
            <person name="Chan C."/>
            <person name="Marriage T."/>
            <person name="Bhattacharya D."/>
            <person name="Klein A.S."/>
            <person name="Badis Y."/>
            <person name="Brodie J."/>
            <person name="Cao Y."/>
            <person name="Collen J."/>
            <person name="Dittami S.M."/>
            <person name="Gachon C.M."/>
            <person name="Green B.R."/>
            <person name="Karpowicz S."/>
            <person name="Kim J.W."/>
            <person name="Kudahl U."/>
            <person name="Lin S."/>
            <person name="Michel G."/>
            <person name="Mittag M."/>
            <person name="Olson B.J."/>
            <person name="Pangilinan J."/>
            <person name="Peng Y."/>
            <person name="Qiu H."/>
            <person name="Shu S."/>
            <person name="Singer J.T."/>
            <person name="Smith A.G."/>
            <person name="Sprecher B.N."/>
            <person name="Wagner V."/>
            <person name="Wang W."/>
            <person name="Wang Z.-Y."/>
            <person name="Yan J."/>
            <person name="Yarish C."/>
            <person name="Zoeuner-Riek S."/>
            <person name="Zhuang Y."/>
            <person name="Zou Y."/>
            <person name="Lindquist E.A."/>
            <person name="Grimwood J."/>
            <person name="Barry K."/>
            <person name="Rokhsar D.S."/>
            <person name="Schmutz J."/>
            <person name="Stiller J.W."/>
            <person name="Grossman A.R."/>
            <person name="Prochnik S.E."/>
        </authorList>
    </citation>
    <scope>NUCLEOTIDE SEQUENCE [LARGE SCALE GENOMIC DNA]</scope>
    <source>
        <strain evidence="9">4086291</strain>
    </source>
</reference>
<feature type="region of interest" description="Disordered" evidence="6">
    <location>
        <begin position="1"/>
        <end position="33"/>
    </location>
</feature>
<proteinExistence type="predicted"/>
<dbReference type="InterPro" id="IPR050352">
    <property type="entry name" value="ABCG_transporters"/>
</dbReference>
<sequence>MSAGDQRGGLFARHGHAGGGRRVGGGGKAGADGGGGGAGAAARLWARVGAPALQRLGVATAGGAAVDPVRSPTHSYVRLGVDAAATSGDVTGKGVGAPPVDHVAFLADAYRRHLAAEASPCGMASLSKTRGAHRVRFALPVTSQSIASALAEDGRSVGVATEVAGSFATSPWHQLGVLLHRTYLLEVREARAMVATLVQVTAIASVLGLTFLSVGRSAAYATGSAAGISTIVRLLGVFGVMVATLAPIAMHVHFPLERVILLRERAARSYRTSVFFLAYTIRGFLRGIVQAVLLTVVLGALVGLRGRGFPAFVVTATLVWFAAESLALVVAATFDDIQTAVSVTPTLYSALFLYSGFLIQPDRLPAALRWLHYASFMSYAFAGMVRAQLAGVVFANPLECGTCLPDGERAMASFGISATAGGCGGTWPPLRALCAFCGWLGTGWCSPAGRRLPRWCEGALHQPPG</sequence>
<accession>A0A1X6NYI1</accession>
<dbReference type="EMBL" id="KV918988">
    <property type="protein sequence ID" value="OSX73566.1"/>
    <property type="molecule type" value="Genomic_DNA"/>
</dbReference>
<dbReference type="InterPro" id="IPR013525">
    <property type="entry name" value="ABC2_TM"/>
</dbReference>
<keyword evidence="4 7" id="KW-1133">Transmembrane helix</keyword>
<comment type="subcellular location">
    <subcellularLocation>
        <location evidence="1">Membrane</location>
        <topology evidence="1">Multi-pass membrane protein</topology>
    </subcellularLocation>
</comment>
<keyword evidence="10" id="KW-1185">Reference proteome</keyword>
<name>A0A1X6NYI1_PORUM</name>
<dbReference type="Pfam" id="PF01061">
    <property type="entry name" value="ABC2_membrane"/>
    <property type="match status" value="1"/>
</dbReference>
<feature type="domain" description="ABC-2 type transporter transmembrane" evidence="8">
    <location>
        <begin position="174"/>
        <end position="388"/>
    </location>
</feature>
<feature type="compositionally biased region" description="Gly residues" evidence="6">
    <location>
        <begin position="17"/>
        <end position="33"/>
    </location>
</feature>
<feature type="transmembrane region" description="Helical" evidence="7">
    <location>
        <begin position="192"/>
        <end position="214"/>
    </location>
</feature>
<feature type="transmembrane region" description="Helical" evidence="7">
    <location>
        <begin position="274"/>
        <end position="304"/>
    </location>
</feature>
<evidence type="ECO:0000313" key="9">
    <source>
        <dbReference type="EMBL" id="OSX73566.1"/>
    </source>
</evidence>
<evidence type="ECO:0000256" key="4">
    <source>
        <dbReference type="ARBA" id="ARBA00022989"/>
    </source>
</evidence>
<dbReference type="PANTHER" id="PTHR48041">
    <property type="entry name" value="ABC TRANSPORTER G FAMILY MEMBER 28"/>
    <property type="match status" value="1"/>
</dbReference>
<evidence type="ECO:0000256" key="3">
    <source>
        <dbReference type="ARBA" id="ARBA00022692"/>
    </source>
</evidence>
<dbReference type="OrthoDB" id="9989122at2759"/>